<dbReference type="Gene3D" id="1.10.287.3160">
    <property type="match status" value="1"/>
</dbReference>
<dbReference type="EMBL" id="KB514176">
    <property type="protein sequence ID" value="EMP40224.1"/>
    <property type="molecule type" value="Genomic_DNA"/>
</dbReference>
<dbReference type="Proteomes" id="UP000031443">
    <property type="component" value="Unassembled WGS sequence"/>
</dbReference>
<dbReference type="AlphaFoldDB" id="M7BSP8"/>
<evidence type="ECO:0000313" key="2">
    <source>
        <dbReference type="Proteomes" id="UP000031443"/>
    </source>
</evidence>
<sequence length="63" mass="7011">MMVRGSLKMSWDAMDSVVREVTSAVVMRHSSWLQSSGLSQEMQTTLRDLPFEGAGLFSELTDS</sequence>
<proteinExistence type="predicted"/>
<protein>
    <submittedName>
        <fullName evidence="1">Uncharacterized protein</fullName>
    </submittedName>
</protein>
<accession>M7BSP8</accession>
<organism evidence="1 2">
    <name type="scientific">Chelonia mydas</name>
    <name type="common">Green sea-turtle</name>
    <name type="synonym">Chelonia agassizi</name>
    <dbReference type="NCBI Taxonomy" id="8469"/>
    <lineage>
        <taxon>Eukaryota</taxon>
        <taxon>Metazoa</taxon>
        <taxon>Chordata</taxon>
        <taxon>Craniata</taxon>
        <taxon>Vertebrata</taxon>
        <taxon>Euteleostomi</taxon>
        <taxon>Archelosauria</taxon>
        <taxon>Testudinata</taxon>
        <taxon>Testudines</taxon>
        <taxon>Cryptodira</taxon>
        <taxon>Durocryptodira</taxon>
        <taxon>Americhelydia</taxon>
        <taxon>Chelonioidea</taxon>
        <taxon>Cheloniidae</taxon>
        <taxon>Chelonia</taxon>
    </lineage>
</organism>
<keyword evidence="2" id="KW-1185">Reference proteome</keyword>
<evidence type="ECO:0000313" key="1">
    <source>
        <dbReference type="EMBL" id="EMP40224.1"/>
    </source>
</evidence>
<reference evidence="2" key="1">
    <citation type="journal article" date="2013" name="Nat. Genet.">
        <title>The draft genomes of soft-shell turtle and green sea turtle yield insights into the development and evolution of the turtle-specific body plan.</title>
        <authorList>
            <person name="Wang Z."/>
            <person name="Pascual-Anaya J."/>
            <person name="Zadissa A."/>
            <person name="Li W."/>
            <person name="Niimura Y."/>
            <person name="Huang Z."/>
            <person name="Li C."/>
            <person name="White S."/>
            <person name="Xiong Z."/>
            <person name="Fang D."/>
            <person name="Wang B."/>
            <person name="Ming Y."/>
            <person name="Chen Y."/>
            <person name="Zheng Y."/>
            <person name="Kuraku S."/>
            <person name="Pignatelli M."/>
            <person name="Herrero J."/>
            <person name="Beal K."/>
            <person name="Nozawa M."/>
            <person name="Li Q."/>
            <person name="Wang J."/>
            <person name="Zhang H."/>
            <person name="Yu L."/>
            <person name="Shigenobu S."/>
            <person name="Wang J."/>
            <person name="Liu J."/>
            <person name="Flicek P."/>
            <person name="Searle S."/>
            <person name="Wang J."/>
            <person name="Kuratani S."/>
            <person name="Yin Y."/>
            <person name="Aken B."/>
            <person name="Zhang G."/>
            <person name="Irie N."/>
        </authorList>
    </citation>
    <scope>NUCLEOTIDE SEQUENCE [LARGE SCALE GENOMIC DNA]</scope>
</reference>
<name>M7BSP8_CHEMY</name>
<gene>
    <name evidence="1" type="ORF">UY3_02521</name>
</gene>